<dbReference type="GO" id="GO:0005524">
    <property type="term" value="F:ATP binding"/>
    <property type="evidence" value="ECO:0007669"/>
    <property type="project" value="UniProtKB-UniRule"/>
</dbReference>
<keyword evidence="4 7" id="KW-0067">ATP-binding</keyword>
<comment type="caution">
    <text evidence="8">The sequence shown here is derived from an EMBL/GenBank/DDBJ whole genome shotgun (WGS) entry which is preliminary data.</text>
</comment>
<dbReference type="EC" id="6.3.4.3" evidence="7"/>
<organism evidence="8 9">
    <name type="scientific">Segatella salivae</name>
    <dbReference type="NCBI Taxonomy" id="228604"/>
    <lineage>
        <taxon>Bacteria</taxon>
        <taxon>Pseudomonadati</taxon>
        <taxon>Bacteroidota</taxon>
        <taxon>Bacteroidia</taxon>
        <taxon>Bacteroidales</taxon>
        <taxon>Prevotellaceae</taxon>
        <taxon>Segatella</taxon>
    </lineage>
</organism>
<feature type="binding site" evidence="7">
    <location>
        <begin position="64"/>
        <end position="71"/>
    </location>
    <ligand>
        <name>ATP</name>
        <dbReference type="ChEBI" id="CHEBI:30616"/>
    </ligand>
</feature>
<dbReference type="AlphaFoldDB" id="A0AAW4NT79"/>
<keyword evidence="1 7" id="KW-0554">One-carbon metabolism</keyword>
<dbReference type="NCBIfam" id="NF010030">
    <property type="entry name" value="PRK13505.1"/>
    <property type="match status" value="1"/>
</dbReference>
<keyword evidence="2 7" id="KW-0436">Ligase</keyword>
<proteinExistence type="inferred from homology"/>
<accession>A0AAW4NT79</accession>
<evidence type="ECO:0000256" key="5">
    <source>
        <dbReference type="ARBA" id="ARBA00049033"/>
    </source>
</evidence>
<dbReference type="FunFam" id="3.30.1510.10:FF:000001">
    <property type="entry name" value="Formate--tetrahydrofolate ligase"/>
    <property type="match status" value="1"/>
</dbReference>
<evidence type="ECO:0000313" key="9">
    <source>
        <dbReference type="Proteomes" id="UP001196873"/>
    </source>
</evidence>
<name>A0AAW4NT79_9BACT</name>
<comment type="pathway">
    <text evidence="7">One-carbon metabolism; tetrahydrofolate interconversion.</text>
</comment>
<comment type="catalytic activity">
    <reaction evidence="5 7">
        <text>(6S)-5,6,7,8-tetrahydrofolate + formate + ATP = (6R)-10-formyltetrahydrofolate + ADP + phosphate</text>
        <dbReference type="Rhea" id="RHEA:20221"/>
        <dbReference type="ChEBI" id="CHEBI:15740"/>
        <dbReference type="ChEBI" id="CHEBI:30616"/>
        <dbReference type="ChEBI" id="CHEBI:43474"/>
        <dbReference type="ChEBI" id="CHEBI:57453"/>
        <dbReference type="ChEBI" id="CHEBI:195366"/>
        <dbReference type="ChEBI" id="CHEBI:456216"/>
        <dbReference type="EC" id="6.3.4.3"/>
    </reaction>
</comment>
<evidence type="ECO:0000256" key="6">
    <source>
        <dbReference type="ARBA" id="ARBA00061363"/>
    </source>
</evidence>
<sequence length="555" mass="60709">MKTELEIARECQLQPIEKIADKINIPNEELENYGKYIAKVSYHLIDKDRVNKSNLILVTAISPTKSGIGKTTVSIGLSMAMNRLGHKSVLALREPSLGPCFGMKGGATGGGYAQVLPMDKINLHFTGDFHAITSAHNMIAALLDNYLYQHHDEGFALKEVLWRRVLDVNDRNLRTIATGLGPKTNGLLSESGFDITPASEIMAILCLATDEEDLRRRIDNILLGVTLDNKPFCVKDLGVGGAITVLLRDALNPNLVQTIEGTPAFIHGGPFANIAHGCNSVLATKMAMTFGDFVVTEAGFGADLGAEKFIDIKCRKAGIQPRLTIMVATIMGLKMHGGMQVGDPENGCCEHIRKGLENLDKHIANMQHMGQSVIVTLNRFGSDTDEEIAIVSEHCREKGIGFALNEAYMKGSEGCMDLARLAVDEIAANPSRDITYCYADTDTVQDKITAVATRIYGAKKVVFKKQALKMIERISQWQLEHFPICIAKTQYSLSDDSKRYGVPKDFTLTISDLVINTGAEMIVVIAGDIMRMPGLPRHPQAERIDIQDGLLVGLE</sequence>
<evidence type="ECO:0000256" key="4">
    <source>
        <dbReference type="ARBA" id="ARBA00022840"/>
    </source>
</evidence>
<evidence type="ECO:0000256" key="2">
    <source>
        <dbReference type="ARBA" id="ARBA00022598"/>
    </source>
</evidence>
<reference evidence="8" key="1">
    <citation type="submission" date="2021-07" db="EMBL/GenBank/DDBJ databases">
        <title>Genomic diversity and antimicrobial resistance of Prevotella spp. isolated from chronic lung disease airways.</title>
        <authorList>
            <person name="Webb K.A."/>
            <person name="Olagoke O.S."/>
            <person name="Baird T."/>
            <person name="Neill J."/>
            <person name="Pham A."/>
            <person name="Wells T.J."/>
            <person name="Ramsay K.A."/>
            <person name="Bell S.C."/>
            <person name="Sarovich D.S."/>
            <person name="Price E.P."/>
        </authorList>
    </citation>
    <scope>NUCLEOTIDE SEQUENCE</scope>
    <source>
        <strain evidence="8">SCHI0047.S.3</strain>
    </source>
</reference>
<dbReference type="InterPro" id="IPR020628">
    <property type="entry name" value="Formate_THF_ligase_CS"/>
</dbReference>
<dbReference type="GO" id="GO:0035999">
    <property type="term" value="P:tetrahydrofolate interconversion"/>
    <property type="evidence" value="ECO:0007669"/>
    <property type="project" value="UniProtKB-UniRule"/>
</dbReference>
<dbReference type="EMBL" id="JAHXRF010000017">
    <property type="protein sequence ID" value="MBW4866473.1"/>
    <property type="molecule type" value="Genomic_DNA"/>
</dbReference>
<comment type="similarity">
    <text evidence="6 7">Belongs to the formate--tetrahydrofolate ligase family.</text>
</comment>
<dbReference type="Proteomes" id="UP001196873">
    <property type="component" value="Unassembled WGS sequence"/>
</dbReference>
<gene>
    <name evidence="7" type="primary">fhs</name>
    <name evidence="8" type="ORF">KZY68_10785</name>
</gene>
<evidence type="ECO:0000256" key="1">
    <source>
        <dbReference type="ARBA" id="ARBA00022563"/>
    </source>
</evidence>
<dbReference type="PROSITE" id="PS00721">
    <property type="entry name" value="FTHFS_1"/>
    <property type="match status" value="1"/>
</dbReference>
<protein>
    <recommendedName>
        <fullName evidence="7">Formate--tetrahydrofolate ligase</fullName>
        <ecNumber evidence="7">6.3.4.3</ecNumber>
    </recommendedName>
    <alternativeName>
        <fullName evidence="7">Formyltetrahydrofolate synthetase</fullName>
        <shortName evidence="7">FHS</shortName>
        <shortName evidence="7">FTHFS</shortName>
    </alternativeName>
</protein>
<dbReference type="RefSeq" id="WP_219428054.1">
    <property type="nucleotide sequence ID" value="NZ_JAHXRD010000016.1"/>
</dbReference>
<dbReference type="InterPro" id="IPR000559">
    <property type="entry name" value="Formate_THF_ligase"/>
</dbReference>
<dbReference type="GO" id="GO:0004329">
    <property type="term" value="F:formate-tetrahydrofolate ligase activity"/>
    <property type="evidence" value="ECO:0007669"/>
    <property type="project" value="UniProtKB-UniRule"/>
</dbReference>
<keyword evidence="3 7" id="KW-0547">Nucleotide-binding</keyword>
<dbReference type="HAMAP" id="MF_01543">
    <property type="entry name" value="FTHFS"/>
    <property type="match status" value="1"/>
</dbReference>
<dbReference type="Pfam" id="PF01268">
    <property type="entry name" value="FTHFS"/>
    <property type="match status" value="1"/>
</dbReference>
<evidence type="ECO:0000256" key="3">
    <source>
        <dbReference type="ARBA" id="ARBA00022741"/>
    </source>
</evidence>
<evidence type="ECO:0000256" key="7">
    <source>
        <dbReference type="HAMAP-Rule" id="MF_01543"/>
    </source>
</evidence>
<evidence type="ECO:0000313" key="8">
    <source>
        <dbReference type="EMBL" id="MBW4866473.1"/>
    </source>
</evidence>